<reference evidence="2 3" key="1">
    <citation type="journal article" date="2018" name="Sci. Rep.">
        <title>Genomic signatures of local adaptation to the degree of environmental predictability in rotifers.</title>
        <authorList>
            <person name="Franch-Gras L."/>
            <person name="Hahn C."/>
            <person name="Garcia-Roger E.M."/>
            <person name="Carmona M.J."/>
            <person name="Serra M."/>
            <person name="Gomez A."/>
        </authorList>
    </citation>
    <scope>NUCLEOTIDE SEQUENCE [LARGE SCALE GENOMIC DNA]</scope>
    <source>
        <strain evidence="2">HYR1</strain>
    </source>
</reference>
<dbReference type="Proteomes" id="UP000276133">
    <property type="component" value="Unassembled WGS sequence"/>
</dbReference>
<evidence type="ECO:0000313" key="3">
    <source>
        <dbReference type="Proteomes" id="UP000276133"/>
    </source>
</evidence>
<protein>
    <submittedName>
        <fullName evidence="2">Uncharacterized protein</fullName>
    </submittedName>
</protein>
<name>A0A3M7RWW6_BRAPC</name>
<dbReference type="EMBL" id="REGN01002444">
    <property type="protein sequence ID" value="RNA28054.1"/>
    <property type="molecule type" value="Genomic_DNA"/>
</dbReference>
<organism evidence="2 3">
    <name type="scientific">Brachionus plicatilis</name>
    <name type="common">Marine rotifer</name>
    <name type="synonym">Brachionus muelleri</name>
    <dbReference type="NCBI Taxonomy" id="10195"/>
    <lineage>
        <taxon>Eukaryota</taxon>
        <taxon>Metazoa</taxon>
        <taxon>Spiralia</taxon>
        <taxon>Gnathifera</taxon>
        <taxon>Rotifera</taxon>
        <taxon>Eurotatoria</taxon>
        <taxon>Monogononta</taxon>
        <taxon>Pseudotrocha</taxon>
        <taxon>Ploima</taxon>
        <taxon>Brachionidae</taxon>
        <taxon>Brachionus</taxon>
    </lineage>
</organism>
<keyword evidence="3" id="KW-1185">Reference proteome</keyword>
<feature type="region of interest" description="Disordered" evidence="1">
    <location>
        <begin position="1"/>
        <end position="47"/>
    </location>
</feature>
<proteinExistence type="predicted"/>
<comment type="caution">
    <text evidence="2">The sequence shown here is derived from an EMBL/GenBank/DDBJ whole genome shotgun (WGS) entry which is preliminary data.</text>
</comment>
<dbReference type="AlphaFoldDB" id="A0A3M7RWW6"/>
<feature type="compositionally biased region" description="Basic and acidic residues" evidence="1">
    <location>
        <begin position="1"/>
        <end position="29"/>
    </location>
</feature>
<gene>
    <name evidence="2" type="ORF">BpHYR1_002139</name>
</gene>
<accession>A0A3M7RWW6</accession>
<sequence length="62" mass="7330">MAERQIRDSISDFRDSSTNKNHSTHENKSKQRKGVQMSDSSDDENEIEINWRSVKKEITNYK</sequence>
<evidence type="ECO:0000256" key="1">
    <source>
        <dbReference type="SAM" id="MobiDB-lite"/>
    </source>
</evidence>
<evidence type="ECO:0000313" key="2">
    <source>
        <dbReference type="EMBL" id="RNA28054.1"/>
    </source>
</evidence>